<evidence type="ECO:0000259" key="2">
    <source>
        <dbReference type="Pfam" id="PF14244"/>
    </source>
</evidence>
<dbReference type="Gramene" id="evm.model.03.677">
    <property type="protein sequence ID" value="cds.evm.model.03.677"/>
    <property type="gene ID" value="evm.TU.03.677"/>
</dbReference>
<feature type="compositionally biased region" description="Low complexity" evidence="1">
    <location>
        <begin position="102"/>
        <end position="113"/>
    </location>
</feature>
<organism evidence="3 4">
    <name type="scientific">Cannabis sativa</name>
    <name type="common">Hemp</name>
    <name type="synonym">Marijuana</name>
    <dbReference type="NCBI Taxonomy" id="3483"/>
    <lineage>
        <taxon>Eukaryota</taxon>
        <taxon>Viridiplantae</taxon>
        <taxon>Streptophyta</taxon>
        <taxon>Embryophyta</taxon>
        <taxon>Tracheophyta</taxon>
        <taxon>Spermatophyta</taxon>
        <taxon>Magnoliopsida</taxon>
        <taxon>eudicotyledons</taxon>
        <taxon>Gunneridae</taxon>
        <taxon>Pentapetalae</taxon>
        <taxon>rosids</taxon>
        <taxon>fabids</taxon>
        <taxon>Rosales</taxon>
        <taxon>Cannabaceae</taxon>
        <taxon>Cannabis</taxon>
    </lineage>
</organism>
<dbReference type="AlphaFoldDB" id="A0A803P9X9"/>
<dbReference type="Pfam" id="PF14244">
    <property type="entry name" value="Retrotran_gag_3"/>
    <property type="match status" value="1"/>
</dbReference>
<feature type="compositionally biased region" description="Polar residues" evidence="1">
    <location>
        <begin position="75"/>
        <end position="85"/>
    </location>
</feature>
<accession>A0A803P9X9</accession>
<feature type="domain" description="Retrotransposon Copia-like N-terminal" evidence="2">
    <location>
        <begin position="145"/>
        <end position="182"/>
    </location>
</feature>
<feature type="region of interest" description="Disordered" evidence="1">
    <location>
        <begin position="74"/>
        <end position="140"/>
    </location>
</feature>
<protein>
    <recommendedName>
        <fullName evidence="2">Retrotransposon Copia-like N-terminal domain-containing protein</fullName>
    </recommendedName>
</protein>
<dbReference type="PANTHER" id="PTHR37610">
    <property type="entry name" value="CCHC-TYPE DOMAIN-CONTAINING PROTEIN"/>
    <property type="match status" value="1"/>
</dbReference>
<proteinExistence type="predicted"/>
<evidence type="ECO:0000256" key="1">
    <source>
        <dbReference type="SAM" id="MobiDB-lite"/>
    </source>
</evidence>
<dbReference type="InterPro" id="IPR029472">
    <property type="entry name" value="Copia-like_N"/>
</dbReference>
<dbReference type="EMBL" id="UZAU01000264">
    <property type="status" value="NOT_ANNOTATED_CDS"/>
    <property type="molecule type" value="Genomic_DNA"/>
</dbReference>
<evidence type="ECO:0000313" key="4">
    <source>
        <dbReference type="Proteomes" id="UP000596661"/>
    </source>
</evidence>
<evidence type="ECO:0000313" key="3">
    <source>
        <dbReference type="EnsemblPlants" id="cds.evm.model.03.677"/>
    </source>
</evidence>
<reference evidence="3" key="2">
    <citation type="submission" date="2021-03" db="UniProtKB">
        <authorList>
            <consortium name="EnsemblPlants"/>
        </authorList>
    </citation>
    <scope>IDENTIFICATION</scope>
</reference>
<dbReference type="EnsemblPlants" id="evm.model.03.677">
    <property type="protein sequence ID" value="cds.evm.model.03.677"/>
    <property type="gene ID" value="evm.TU.03.677"/>
</dbReference>
<name>A0A803P9X9_CANSA</name>
<feature type="compositionally biased region" description="Polar residues" evidence="1">
    <location>
        <begin position="115"/>
        <end position="127"/>
    </location>
</feature>
<keyword evidence="4" id="KW-1185">Reference proteome</keyword>
<reference evidence="3" key="1">
    <citation type="submission" date="2018-11" db="EMBL/GenBank/DDBJ databases">
        <authorList>
            <person name="Grassa J C."/>
        </authorList>
    </citation>
    <scope>NUCLEOTIDE SEQUENCE [LARGE SCALE GENOMIC DNA]</scope>
</reference>
<sequence length="261" mass="28930">MARTRRLPLAATSDHVDDDSTTVLVVPPPSDLPAAPVSVVDHIVDDSTTVPMVPHVQEPALSHVDAPMERAAPNLQRNTSSPSQHVRTDSVIPPPAVTSRSVPPVTNGNTPPTHSVIQNINSSSLQPSHDRPANEDNSYFVGSGDHPGLILVTPPLSDHNFQQWRWDFLLALGAKNKTGFIDDLRQGYESVTTYFTKLRAIWDEINELRTRLLCTYQASVDNTKFQNQEKVFRFHTGLNESYQAVRDQILITEPFPSLSKV</sequence>
<dbReference type="Proteomes" id="UP000596661">
    <property type="component" value="Chromosome 3"/>
</dbReference>
<dbReference type="PANTHER" id="PTHR37610:SF97">
    <property type="entry name" value="RETROTRANSPOSON GAG DOMAIN-CONTAINING PROTEIN"/>
    <property type="match status" value="1"/>
</dbReference>